<keyword evidence="2" id="KW-1185">Reference proteome</keyword>
<evidence type="ECO:0000313" key="2">
    <source>
        <dbReference type="Proteomes" id="UP001596417"/>
    </source>
</evidence>
<sequence>MTDVRHFRRKDDAESKSQPFHWESKDHLLFDEITISVIVERQEFSGKDKWVVIVEKTRHSDGWESTDTVSQHACRGKAEAAAIEWMETLIETVVLTVADVHEFVDDGWTIIWRRSGEHANPAHKTIQLKRGFIQKTFCMRVDAFQTLEE</sequence>
<gene>
    <name evidence="1" type="ORF">ACFQL7_21750</name>
</gene>
<dbReference type="AlphaFoldDB" id="A0ABD5YUU4"/>
<evidence type="ECO:0000313" key="1">
    <source>
        <dbReference type="EMBL" id="MFC7192177.1"/>
    </source>
</evidence>
<dbReference type="EMBL" id="JBHTAX010000004">
    <property type="protein sequence ID" value="MFC7192177.1"/>
    <property type="molecule type" value="Genomic_DNA"/>
</dbReference>
<dbReference type="Proteomes" id="UP001596417">
    <property type="component" value="Unassembled WGS sequence"/>
</dbReference>
<organism evidence="1 2">
    <name type="scientific">Halocatena marina</name>
    <dbReference type="NCBI Taxonomy" id="2934937"/>
    <lineage>
        <taxon>Archaea</taxon>
        <taxon>Methanobacteriati</taxon>
        <taxon>Methanobacteriota</taxon>
        <taxon>Stenosarchaea group</taxon>
        <taxon>Halobacteria</taxon>
        <taxon>Halobacteriales</taxon>
        <taxon>Natronomonadaceae</taxon>
        <taxon>Halocatena</taxon>
    </lineage>
</organism>
<comment type="caution">
    <text evidence="1">The sequence shown here is derived from an EMBL/GenBank/DDBJ whole genome shotgun (WGS) entry which is preliminary data.</text>
</comment>
<accession>A0ABD5YUU4</accession>
<protein>
    <submittedName>
        <fullName evidence="1">Uncharacterized protein</fullName>
    </submittedName>
</protein>
<name>A0ABD5YUU4_9EURY</name>
<dbReference type="RefSeq" id="WP_248909955.1">
    <property type="nucleotide sequence ID" value="NZ_CP109980.1"/>
</dbReference>
<dbReference type="GeneID" id="76201846"/>
<proteinExistence type="predicted"/>
<reference evidence="1 2" key="1">
    <citation type="journal article" date="2019" name="Int. J. Syst. Evol. Microbiol.">
        <title>The Global Catalogue of Microorganisms (GCM) 10K type strain sequencing project: providing services to taxonomists for standard genome sequencing and annotation.</title>
        <authorList>
            <consortium name="The Broad Institute Genomics Platform"/>
            <consortium name="The Broad Institute Genome Sequencing Center for Infectious Disease"/>
            <person name="Wu L."/>
            <person name="Ma J."/>
        </authorList>
    </citation>
    <scope>NUCLEOTIDE SEQUENCE [LARGE SCALE GENOMIC DNA]</scope>
    <source>
        <strain evidence="1 2">RDMS1</strain>
    </source>
</reference>